<evidence type="ECO:0000313" key="7">
    <source>
        <dbReference type="EMBL" id="RWR87631.1"/>
    </source>
</evidence>
<protein>
    <recommendedName>
        <fullName evidence="5 6">U-box domain-containing protein</fullName>
        <ecNumber evidence="5">2.3.2.27</ecNumber>
    </recommendedName>
    <alternativeName>
        <fullName evidence="5">RING-type E3 ubiquitin transferase PUB</fullName>
    </alternativeName>
</protein>
<dbReference type="SMART" id="SM00504">
    <property type="entry name" value="Ubox"/>
    <property type="match status" value="1"/>
</dbReference>
<comment type="caution">
    <text evidence="7">The sequence shown here is derived from an EMBL/GenBank/DDBJ whole genome shotgun (WGS) entry which is preliminary data.</text>
</comment>
<dbReference type="Proteomes" id="UP000283530">
    <property type="component" value="Unassembled WGS sequence"/>
</dbReference>
<dbReference type="InterPro" id="IPR045185">
    <property type="entry name" value="PUB22/23/24-like"/>
</dbReference>
<comment type="pathway">
    <text evidence="2 5">Protein modification; protein ubiquitination.</text>
</comment>
<dbReference type="OrthoDB" id="10064100at2759"/>
<dbReference type="UniPathway" id="UPA00143"/>
<dbReference type="PANTHER" id="PTHR22849">
    <property type="entry name" value="WDSAM1 PROTEIN"/>
    <property type="match status" value="1"/>
</dbReference>
<evidence type="ECO:0000313" key="8">
    <source>
        <dbReference type="Proteomes" id="UP000283530"/>
    </source>
</evidence>
<feature type="domain" description="U-box" evidence="6">
    <location>
        <begin position="5"/>
        <end position="80"/>
    </location>
</feature>
<dbReference type="EMBL" id="QPKB01000006">
    <property type="protein sequence ID" value="RWR87631.1"/>
    <property type="molecule type" value="Genomic_DNA"/>
</dbReference>
<comment type="catalytic activity">
    <reaction evidence="1 5">
        <text>S-ubiquitinyl-[E2 ubiquitin-conjugating enzyme]-L-cysteine + [acceptor protein]-L-lysine = [E2 ubiquitin-conjugating enzyme]-L-cysteine + N(6)-ubiquitinyl-[acceptor protein]-L-lysine.</text>
        <dbReference type="EC" id="2.3.2.27"/>
    </reaction>
</comment>
<dbReference type="PANTHER" id="PTHR22849:SF164">
    <property type="entry name" value="U-BOX DOMAIN-CONTAINING PROTEIN"/>
    <property type="match status" value="1"/>
</dbReference>
<dbReference type="InterPro" id="IPR058678">
    <property type="entry name" value="ARM_PUB"/>
</dbReference>
<evidence type="ECO:0000256" key="4">
    <source>
        <dbReference type="ARBA" id="ARBA00022786"/>
    </source>
</evidence>
<dbReference type="InterPro" id="IPR016024">
    <property type="entry name" value="ARM-type_fold"/>
</dbReference>
<dbReference type="STRING" id="337451.A0A3S3MWN0"/>
<evidence type="ECO:0000256" key="3">
    <source>
        <dbReference type="ARBA" id="ARBA00022679"/>
    </source>
</evidence>
<dbReference type="Pfam" id="PF25598">
    <property type="entry name" value="ARM_PUB"/>
    <property type="match status" value="1"/>
</dbReference>
<dbReference type="CDD" id="cd16664">
    <property type="entry name" value="RING-Ubox_PUB"/>
    <property type="match status" value="1"/>
</dbReference>
<name>A0A3S3MWN0_9MAGN</name>
<evidence type="ECO:0000256" key="2">
    <source>
        <dbReference type="ARBA" id="ARBA00004906"/>
    </source>
</evidence>
<dbReference type="Pfam" id="PF04564">
    <property type="entry name" value="U-box"/>
    <property type="match status" value="1"/>
</dbReference>
<dbReference type="AlphaFoldDB" id="A0A3S3MWN0"/>
<sequence>MDDLNIPPFFICPISLQMMKDPVTLSTGMTYDRESIDLWLFKYKRNACPITKQPLTDFSLTPNTTLLRLIQSWCNDNSSKINSMVEMTTPAFDISVFCKLVDEVREPKSQISLSKSLRKMRSLIEESDGNRSYAKEAGVVSLMASLITDADPQEMSHLGDSLETTEEAMNVLFALQPSPESLKKVTKETKGKIVDSLSWVMQRGSYHARIHASLLLKSIFKEVEDKYKTGLKPEIFDSVVEILKDQNSSRAKKAALVILMEVIRMGRNMTRAVEAGVVAVIVELLVEMNERQSCEIMLRVLEMMCMRAEGRTALAAHPASVAAVSSKILRVSQVANERAVNVLLQLCRFCAEGSVVKEMIEVGGAAKVVLVMQAQCSRKAKEMAKEILGLHLRTWSKSICFPANMLP</sequence>
<dbReference type="Gene3D" id="3.30.40.10">
    <property type="entry name" value="Zinc/RING finger domain, C3HC4 (zinc finger)"/>
    <property type="match status" value="1"/>
</dbReference>
<dbReference type="InterPro" id="IPR013083">
    <property type="entry name" value="Znf_RING/FYVE/PHD"/>
</dbReference>
<keyword evidence="3 5" id="KW-0808">Transferase</keyword>
<dbReference type="PROSITE" id="PS51698">
    <property type="entry name" value="U_BOX"/>
    <property type="match status" value="1"/>
</dbReference>
<evidence type="ECO:0000256" key="1">
    <source>
        <dbReference type="ARBA" id="ARBA00000900"/>
    </source>
</evidence>
<dbReference type="InterPro" id="IPR011989">
    <property type="entry name" value="ARM-like"/>
</dbReference>
<dbReference type="EC" id="2.3.2.27" evidence="5"/>
<dbReference type="InterPro" id="IPR003613">
    <property type="entry name" value="Ubox_domain"/>
</dbReference>
<reference evidence="7 8" key="1">
    <citation type="journal article" date="2019" name="Nat. Plants">
        <title>Stout camphor tree genome fills gaps in understanding of flowering plant genome evolution.</title>
        <authorList>
            <person name="Chaw S.M."/>
            <person name="Liu Y.C."/>
            <person name="Wu Y.W."/>
            <person name="Wang H.Y."/>
            <person name="Lin C.I."/>
            <person name="Wu C.S."/>
            <person name="Ke H.M."/>
            <person name="Chang L.Y."/>
            <person name="Hsu C.Y."/>
            <person name="Yang H.T."/>
            <person name="Sudianto E."/>
            <person name="Hsu M.H."/>
            <person name="Wu K.P."/>
            <person name="Wang L.N."/>
            <person name="Leebens-Mack J.H."/>
            <person name="Tsai I.J."/>
        </authorList>
    </citation>
    <scope>NUCLEOTIDE SEQUENCE [LARGE SCALE GENOMIC DNA]</scope>
    <source>
        <strain evidence="8">cv. Chaw 1501</strain>
        <tissue evidence="7">Young leaves</tissue>
    </source>
</reference>
<accession>A0A3S3MWN0</accession>
<dbReference type="GO" id="GO:0016567">
    <property type="term" value="P:protein ubiquitination"/>
    <property type="evidence" value="ECO:0007669"/>
    <property type="project" value="UniProtKB-UniRule"/>
</dbReference>
<keyword evidence="8" id="KW-1185">Reference proteome</keyword>
<dbReference type="SUPFAM" id="SSF48371">
    <property type="entry name" value="ARM repeat"/>
    <property type="match status" value="1"/>
</dbReference>
<evidence type="ECO:0000256" key="5">
    <source>
        <dbReference type="RuleBase" id="RU369093"/>
    </source>
</evidence>
<dbReference type="GO" id="GO:0061630">
    <property type="term" value="F:ubiquitin protein ligase activity"/>
    <property type="evidence" value="ECO:0007669"/>
    <property type="project" value="UniProtKB-UniRule"/>
</dbReference>
<proteinExistence type="predicted"/>
<dbReference type="Gene3D" id="1.25.10.10">
    <property type="entry name" value="Leucine-rich Repeat Variant"/>
    <property type="match status" value="1"/>
</dbReference>
<comment type="function">
    <text evidence="5">Functions as an E3 ubiquitin ligase.</text>
</comment>
<organism evidence="7 8">
    <name type="scientific">Cinnamomum micranthum f. kanehirae</name>
    <dbReference type="NCBI Taxonomy" id="337451"/>
    <lineage>
        <taxon>Eukaryota</taxon>
        <taxon>Viridiplantae</taxon>
        <taxon>Streptophyta</taxon>
        <taxon>Embryophyta</taxon>
        <taxon>Tracheophyta</taxon>
        <taxon>Spermatophyta</taxon>
        <taxon>Magnoliopsida</taxon>
        <taxon>Magnoliidae</taxon>
        <taxon>Laurales</taxon>
        <taxon>Lauraceae</taxon>
        <taxon>Cinnamomum</taxon>
    </lineage>
</organism>
<dbReference type="InterPro" id="IPR045210">
    <property type="entry name" value="RING-Ubox_PUB"/>
</dbReference>
<keyword evidence="4 5" id="KW-0833">Ubl conjugation pathway</keyword>
<evidence type="ECO:0000259" key="6">
    <source>
        <dbReference type="PROSITE" id="PS51698"/>
    </source>
</evidence>
<gene>
    <name evidence="7" type="ORF">CKAN_01658200</name>
</gene>
<dbReference type="SUPFAM" id="SSF57850">
    <property type="entry name" value="RING/U-box"/>
    <property type="match status" value="1"/>
</dbReference>